<name>A0A6H2ELL1_9ACTO</name>
<evidence type="ECO:0000256" key="1">
    <source>
        <dbReference type="SAM" id="Phobius"/>
    </source>
</evidence>
<dbReference type="KEGG" id="arca:HC352_05215"/>
<dbReference type="Proteomes" id="UP000502298">
    <property type="component" value="Chromosome"/>
</dbReference>
<feature type="transmembrane region" description="Helical" evidence="1">
    <location>
        <begin position="97"/>
        <end position="118"/>
    </location>
</feature>
<gene>
    <name evidence="2" type="ORF">HC352_05215</name>
</gene>
<accession>A0A6H2ELL1</accession>
<reference evidence="2 3" key="1">
    <citation type="submission" date="2020-03" db="EMBL/GenBank/DDBJ databases">
        <title>Complete genome of Arcanobacterium buesumensis sp. nov. strain 2701.</title>
        <authorList>
            <person name="Borowiak M."/>
            <person name="Alssahen M."/>
            <person name="Laemmler C."/>
            <person name="Malorny B."/>
            <person name="Hassan A."/>
            <person name="Prenger-Berninghoff E."/>
            <person name="Ploetz M."/>
            <person name="Abdulmawjood A."/>
        </authorList>
    </citation>
    <scope>NUCLEOTIDE SEQUENCE [LARGE SCALE GENOMIC DNA]</scope>
    <source>
        <strain evidence="2 3">2701</strain>
    </source>
</reference>
<proteinExistence type="predicted"/>
<evidence type="ECO:0000313" key="3">
    <source>
        <dbReference type="Proteomes" id="UP000502298"/>
    </source>
</evidence>
<protein>
    <submittedName>
        <fullName evidence="2">Uncharacterized protein</fullName>
    </submittedName>
</protein>
<feature type="transmembrane region" description="Helical" evidence="1">
    <location>
        <begin position="16"/>
        <end position="43"/>
    </location>
</feature>
<keyword evidence="1" id="KW-1133">Transmembrane helix</keyword>
<dbReference type="AlphaFoldDB" id="A0A6H2ELL1"/>
<keyword evidence="1" id="KW-0812">Transmembrane</keyword>
<keyword evidence="3" id="KW-1185">Reference proteome</keyword>
<feature type="transmembrane region" description="Helical" evidence="1">
    <location>
        <begin position="70"/>
        <end position="91"/>
    </location>
</feature>
<keyword evidence="1" id="KW-0472">Membrane</keyword>
<organism evidence="2 3">
    <name type="scientific">Arcanobacterium buesumense</name>
    <dbReference type="NCBI Taxonomy" id="2722751"/>
    <lineage>
        <taxon>Bacteria</taxon>
        <taxon>Bacillati</taxon>
        <taxon>Actinomycetota</taxon>
        <taxon>Actinomycetes</taxon>
        <taxon>Actinomycetales</taxon>
        <taxon>Actinomycetaceae</taxon>
        <taxon>Arcanobacterium</taxon>
    </lineage>
</organism>
<dbReference type="EMBL" id="CP050804">
    <property type="protein sequence ID" value="QJC21960.1"/>
    <property type="molecule type" value="Genomic_DNA"/>
</dbReference>
<evidence type="ECO:0000313" key="2">
    <source>
        <dbReference type="EMBL" id="QJC21960.1"/>
    </source>
</evidence>
<sequence>MGLLNHFEALPDSQNYALIMLIMKSGMVGGVLIISIITTWMYANVSDLGCTSDSLVVSISQALRVAVQHVLVTFILLVVTWAPVVMLFIFPHHWVAIVGYMAMFGVALPGYIAVINMAK</sequence>